<dbReference type="Gene3D" id="3.40.50.2000">
    <property type="entry name" value="Glycogen Phosphorylase B"/>
    <property type="match status" value="1"/>
</dbReference>
<dbReference type="GO" id="GO:0005829">
    <property type="term" value="C:cytosol"/>
    <property type="evidence" value="ECO:0007669"/>
    <property type="project" value="TreeGrafter"/>
</dbReference>
<dbReference type="OrthoDB" id="200660at2759"/>
<dbReference type="InterPro" id="IPR001830">
    <property type="entry name" value="Glyco_trans_20"/>
</dbReference>
<comment type="caution">
    <text evidence="1">The sequence shown here is derived from an EMBL/GenBank/DDBJ whole genome shotgun (WGS) entry which is preliminary data.</text>
</comment>
<name>A0A835VVS0_9CHLO</name>
<accession>A0A835VVS0</accession>
<dbReference type="SUPFAM" id="SSF53756">
    <property type="entry name" value="UDP-Glycosyltransferase/glycogen phosphorylase"/>
    <property type="match status" value="1"/>
</dbReference>
<keyword evidence="2" id="KW-1185">Reference proteome</keyword>
<evidence type="ECO:0000313" key="1">
    <source>
        <dbReference type="EMBL" id="KAG2429730.1"/>
    </source>
</evidence>
<dbReference type="Proteomes" id="UP000613740">
    <property type="component" value="Unassembled WGS sequence"/>
</dbReference>
<dbReference type="GO" id="GO:0004805">
    <property type="term" value="F:trehalose-phosphatase activity"/>
    <property type="evidence" value="ECO:0007669"/>
    <property type="project" value="TreeGrafter"/>
</dbReference>
<gene>
    <name evidence="1" type="ORF">HYH02_013987</name>
</gene>
<protein>
    <submittedName>
        <fullName evidence="1">Uncharacterized protein</fullName>
    </submittedName>
</protein>
<sequence length="136" mass="15515">MRVFTTNLPFDDDQLRAVYDLLLDCWSRLEESGPGYDLARSMLAAYAEVKLYIPLLDLEDTDLGVELKLLALERLLYTHPEWRGQLVMVQITNPPRSTGRDIAKLHRCVLGLVDSINRKYGKGSYQPVQHRKVGAV</sequence>
<dbReference type="PANTHER" id="PTHR10788:SF94">
    <property type="entry name" value="ALPHA,ALPHA-TREHALOSE-PHOSPHATE SYNTHASE [UDP-FORMING] 5"/>
    <property type="match status" value="1"/>
</dbReference>
<dbReference type="EMBL" id="JAEHOD010000083">
    <property type="protein sequence ID" value="KAG2429730.1"/>
    <property type="molecule type" value="Genomic_DNA"/>
</dbReference>
<dbReference type="PANTHER" id="PTHR10788">
    <property type="entry name" value="TREHALOSE-6-PHOSPHATE SYNTHASE"/>
    <property type="match status" value="1"/>
</dbReference>
<proteinExistence type="predicted"/>
<evidence type="ECO:0000313" key="2">
    <source>
        <dbReference type="Proteomes" id="UP000613740"/>
    </source>
</evidence>
<dbReference type="GO" id="GO:0005992">
    <property type="term" value="P:trehalose biosynthetic process"/>
    <property type="evidence" value="ECO:0007669"/>
    <property type="project" value="InterPro"/>
</dbReference>
<dbReference type="AlphaFoldDB" id="A0A835VVS0"/>
<dbReference type="Pfam" id="PF00982">
    <property type="entry name" value="Glyco_transf_20"/>
    <property type="match status" value="1"/>
</dbReference>
<organism evidence="1 2">
    <name type="scientific">Chlamydomonas schloesseri</name>
    <dbReference type="NCBI Taxonomy" id="2026947"/>
    <lineage>
        <taxon>Eukaryota</taxon>
        <taxon>Viridiplantae</taxon>
        <taxon>Chlorophyta</taxon>
        <taxon>core chlorophytes</taxon>
        <taxon>Chlorophyceae</taxon>
        <taxon>CS clade</taxon>
        <taxon>Chlamydomonadales</taxon>
        <taxon>Chlamydomonadaceae</taxon>
        <taxon>Chlamydomonas</taxon>
    </lineage>
</organism>
<reference evidence="1" key="1">
    <citation type="journal article" date="2020" name="bioRxiv">
        <title>Comparative genomics of Chlamydomonas.</title>
        <authorList>
            <person name="Craig R.J."/>
            <person name="Hasan A.R."/>
            <person name="Ness R.W."/>
            <person name="Keightley P.D."/>
        </authorList>
    </citation>
    <scope>NUCLEOTIDE SEQUENCE</scope>
    <source>
        <strain evidence="1">CCAP 11/173</strain>
    </source>
</reference>